<feature type="region of interest" description="Disordered" evidence="1">
    <location>
        <begin position="122"/>
        <end position="146"/>
    </location>
</feature>
<sequence length="494" mass="54512">MAGGKILTQGIRNQLRGDEISYVTEENVFNALCVESAVKETMCLLPDQAPKQMELRLKLGASFNPAGKNMNSGLDVEKVSHSSKQDTISAGSHSSSRGIGLDLNVAHVSSFDYEDPFHFKNRNDSSRSIEMSESGSNTGSLEEKDPMSVWKAMKENGFISNYNNRKPPPVPERRGRKSKSDAMQKKMEMAKKERVDRFARIAAPSGLLNELNPGIINHVRNSKQVHSIIEALVKSERIETGNVGVNKPVGKLRNLNKDLMKESSSSLKEEGLGFCSSQTEIKMHDKAFTSSLGREDDVLSLRLSSSSTTKCSGGISALSCDDNLTSVSLLSVKAASVASQWLDLLHQDVKGRLAALRRSKKRARSVIQKDMPSLSVKEFSSTDPHDTSSLVCKFPKNDVADLHQARWSSLFSQMEMALSEEEKHLEGWLNQVREMQLHCERGLQNEPWKSSFWPGAGDRKPATISNEKDLAVTAAAASIYSTCSFLLNKDTQNT</sequence>
<dbReference type="AlphaFoldDB" id="A0A7N0RJQ4"/>
<accession>A0A7N0RJQ4</accession>
<dbReference type="Gramene" id="Kaladp0011s0997.1.v1.1">
    <property type="protein sequence ID" value="Kaladp0011s0997.1.v1.1"/>
    <property type="gene ID" value="Kaladp0011s0997.v1.1"/>
</dbReference>
<feature type="compositionally biased region" description="Polar residues" evidence="1">
    <location>
        <begin position="85"/>
        <end position="96"/>
    </location>
</feature>
<evidence type="ECO:0000256" key="1">
    <source>
        <dbReference type="SAM" id="MobiDB-lite"/>
    </source>
</evidence>
<dbReference type="EnsemblPlants" id="Kaladp0011s0997.1.v1.1">
    <property type="protein sequence ID" value="Kaladp0011s0997.1.v1.1"/>
    <property type="gene ID" value="Kaladp0011s0997.v1.1"/>
</dbReference>
<feature type="region of interest" description="Disordered" evidence="1">
    <location>
        <begin position="77"/>
        <end position="96"/>
    </location>
</feature>
<dbReference type="PANTHER" id="PTHR33924:SF5">
    <property type="entry name" value="CATION-TRANSPORTING ATPASE"/>
    <property type="match status" value="1"/>
</dbReference>
<proteinExistence type="predicted"/>
<evidence type="ECO:0000313" key="2">
    <source>
        <dbReference type="EnsemblPlants" id="Kaladp0011s0997.1.v1.1"/>
    </source>
</evidence>
<dbReference type="Proteomes" id="UP000594263">
    <property type="component" value="Unplaced"/>
</dbReference>
<organism evidence="2 3">
    <name type="scientific">Kalanchoe fedtschenkoi</name>
    <name type="common">Lavender scallops</name>
    <name type="synonym">South American air plant</name>
    <dbReference type="NCBI Taxonomy" id="63787"/>
    <lineage>
        <taxon>Eukaryota</taxon>
        <taxon>Viridiplantae</taxon>
        <taxon>Streptophyta</taxon>
        <taxon>Embryophyta</taxon>
        <taxon>Tracheophyta</taxon>
        <taxon>Spermatophyta</taxon>
        <taxon>Magnoliopsida</taxon>
        <taxon>eudicotyledons</taxon>
        <taxon>Gunneridae</taxon>
        <taxon>Pentapetalae</taxon>
        <taxon>Saxifragales</taxon>
        <taxon>Crassulaceae</taxon>
        <taxon>Kalanchoe</taxon>
    </lineage>
</organism>
<keyword evidence="3" id="KW-1185">Reference proteome</keyword>
<reference evidence="2" key="1">
    <citation type="submission" date="2021-01" db="UniProtKB">
        <authorList>
            <consortium name="EnsemblPlants"/>
        </authorList>
    </citation>
    <scope>IDENTIFICATION</scope>
</reference>
<name>A0A7N0RJQ4_KALFE</name>
<feature type="region of interest" description="Disordered" evidence="1">
    <location>
        <begin position="159"/>
        <end position="183"/>
    </location>
</feature>
<protein>
    <submittedName>
        <fullName evidence="2">Uncharacterized protein</fullName>
    </submittedName>
</protein>
<evidence type="ECO:0000313" key="3">
    <source>
        <dbReference type="Proteomes" id="UP000594263"/>
    </source>
</evidence>
<dbReference type="OMA" id="ACANKSS"/>
<dbReference type="PANTHER" id="PTHR33924">
    <property type="entry name" value="CATION-TRANSPORTING ATPASE"/>
    <property type="match status" value="1"/>
</dbReference>